<dbReference type="SUPFAM" id="SSF48264">
    <property type="entry name" value="Cytochrome P450"/>
    <property type="match status" value="1"/>
</dbReference>
<keyword evidence="1" id="KW-0479">Metal-binding</keyword>
<dbReference type="PANTHER" id="PTHR24305:SF164">
    <property type="entry name" value="P450, PUTATIVE (EUROFUNG)-RELATED"/>
    <property type="match status" value="1"/>
</dbReference>
<reference evidence="2 3" key="1">
    <citation type="submission" date="2018-05" db="EMBL/GenBank/DDBJ databases">
        <title>Draft genome sequence of Scytalidium lignicola DSM 105466, a ubiquitous saprotrophic fungus.</title>
        <authorList>
            <person name="Buettner E."/>
            <person name="Gebauer A.M."/>
            <person name="Hofrichter M."/>
            <person name="Liers C."/>
            <person name="Kellner H."/>
        </authorList>
    </citation>
    <scope>NUCLEOTIDE SEQUENCE [LARGE SCALE GENOMIC DNA]</scope>
    <source>
        <strain evidence="2 3">DSM 105466</strain>
    </source>
</reference>
<dbReference type="GO" id="GO:0005506">
    <property type="term" value="F:iron ion binding"/>
    <property type="evidence" value="ECO:0007669"/>
    <property type="project" value="InterPro"/>
</dbReference>
<dbReference type="PRINTS" id="PR00463">
    <property type="entry name" value="EP450I"/>
</dbReference>
<dbReference type="InterPro" id="IPR001128">
    <property type="entry name" value="Cyt_P450"/>
</dbReference>
<comment type="caution">
    <text evidence="2">The sequence shown here is derived from an EMBL/GenBank/DDBJ whole genome shotgun (WGS) entry which is preliminary data.</text>
</comment>
<keyword evidence="1" id="KW-0408">Iron</keyword>
<keyword evidence="1" id="KW-0349">Heme</keyword>
<dbReference type="InterPro" id="IPR002401">
    <property type="entry name" value="Cyt_P450_E_grp-I"/>
</dbReference>
<dbReference type="GO" id="GO:0016705">
    <property type="term" value="F:oxidoreductase activity, acting on paired donors, with incorporation or reduction of molecular oxygen"/>
    <property type="evidence" value="ECO:0007669"/>
    <property type="project" value="InterPro"/>
</dbReference>
<evidence type="ECO:0000313" key="3">
    <source>
        <dbReference type="Proteomes" id="UP000258309"/>
    </source>
</evidence>
<sequence length="375" mass="42754">MAFQLWEICLGAFGTAWLGMQIYRAAFAPLSKLPGPWYSLFSDIFLMYKEFSAQRRVYIHELHKRFGPVVRLGPNEVSFTSPEALKEIYQSSGSGYDKTEFYDLFIQYKTRTTFSTLQKQEHDQMKRHIAGSYANTSIMHPEVLDGIHERTDSGDHSLVYSLKNGNGAFRPIQVAAECMNHLAAGIDTTGDALCFLMYQLSLPESYPVQEKLIAEISSNRDKALNDLPYLEAVIKEGLRCFPPIPMSQPRYVPSAGRMIDGYFIPGRTIVSCQAWSVHRLNPDIFDRGDRFIPERWLDSKAIPMMNKLFFSFGAGGRSCTGRHLAIVEMKCLLRELYSRYRTRIAPEMRASMELYDQAISTRPIDQTCLLTLESV</sequence>
<dbReference type="OrthoDB" id="1470350at2759"/>
<dbReference type="InterPro" id="IPR050121">
    <property type="entry name" value="Cytochrome_P450_monoxygenase"/>
</dbReference>
<comment type="cofactor">
    <cofactor evidence="1">
        <name>heme</name>
        <dbReference type="ChEBI" id="CHEBI:30413"/>
    </cofactor>
</comment>
<dbReference type="OMA" id="GRVWETI"/>
<organism evidence="2 3">
    <name type="scientific">Scytalidium lignicola</name>
    <name type="common">Hyphomycete</name>
    <dbReference type="NCBI Taxonomy" id="5539"/>
    <lineage>
        <taxon>Eukaryota</taxon>
        <taxon>Fungi</taxon>
        <taxon>Dikarya</taxon>
        <taxon>Ascomycota</taxon>
        <taxon>Pezizomycotina</taxon>
        <taxon>Leotiomycetes</taxon>
        <taxon>Leotiomycetes incertae sedis</taxon>
        <taxon>Scytalidium</taxon>
    </lineage>
</organism>
<keyword evidence="3" id="KW-1185">Reference proteome</keyword>
<dbReference type="InterPro" id="IPR036396">
    <property type="entry name" value="Cyt_P450_sf"/>
</dbReference>
<proteinExistence type="predicted"/>
<dbReference type="Proteomes" id="UP000258309">
    <property type="component" value="Unassembled WGS sequence"/>
</dbReference>
<name>A0A3E2H119_SCYLI</name>
<feature type="non-terminal residue" evidence="2">
    <location>
        <position position="375"/>
    </location>
</feature>
<dbReference type="PANTHER" id="PTHR24305">
    <property type="entry name" value="CYTOCHROME P450"/>
    <property type="match status" value="1"/>
</dbReference>
<dbReference type="Gene3D" id="1.10.630.10">
    <property type="entry name" value="Cytochrome P450"/>
    <property type="match status" value="2"/>
</dbReference>
<evidence type="ECO:0000313" key="2">
    <source>
        <dbReference type="EMBL" id="RFU26932.1"/>
    </source>
</evidence>
<dbReference type="PRINTS" id="PR00385">
    <property type="entry name" value="P450"/>
</dbReference>
<dbReference type="GO" id="GO:0004497">
    <property type="term" value="F:monooxygenase activity"/>
    <property type="evidence" value="ECO:0007669"/>
    <property type="project" value="InterPro"/>
</dbReference>
<dbReference type="EMBL" id="NCSJ02000232">
    <property type="protein sequence ID" value="RFU26932.1"/>
    <property type="molecule type" value="Genomic_DNA"/>
</dbReference>
<protein>
    <recommendedName>
        <fullName evidence="4">Cytochrome P450</fullName>
    </recommendedName>
</protein>
<dbReference type="STRING" id="5539.A0A3E2H119"/>
<feature type="non-terminal residue" evidence="2">
    <location>
        <position position="1"/>
    </location>
</feature>
<dbReference type="Pfam" id="PF00067">
    <property type="entry name" value="p450"/>
    <property type="match status" value="1"/>
</dbReference>
<dbReference type="AlphaFoldDB" id="A0A3E2H119"/>
<feature type="binding site" description="axial binding residue" evidence="1">
    <location>
        <position position="319"/>
    </location>
    <ligand>
        <name>heme</name>
        <dbReference type="ChEBI" id="CHEBI:30413"/>
    </ligand>
    <ligandPart>
        <name>Fe</name>
        <dbReference type="ChEBI" id="CHEBI:18248"/>
    </ligandPart>
</feature>
<dbReference type="GO" id="GO:0020037">
    <property type="term" value="F:heme binding"/>
    <property type="evidence" value="ECO:0007669"/>
    <property type="project" value="InterPro"/>
</dbReference>
<gene>
    <name evidence="2" type="ORF">B7463_g9409</name>
</gene>
<evidence type="ECO:0000256" key="1">
    <source>
        <dbReference type="PIRSR" id="PIRSR602401-1"/>
    </source>
</evidence>
<accession>A0A3E2H119</accession>
<evidence type="ECO:0008006" key="4">
    <source>
        <dbReference type="Google" id="ProtNLM"/>
    </source>
</evidence>